<dbReference type="CDD" id="cd05380">
    <property type="entry name" value="CAP_euk"/>
    <property type="match status" value="1"/>
</dbReference>
<keyword evidence="5" id="KW-1185">Reference proteome</keyword>
<evidence type="ECO:0000259" key="4">
    <source>
        <dbReference type="SMART" id="SM00198"/>
    </source>
</evidence>
<dbReference type="AlphaFoldDB" id="A0A6J1MPJ8"/>
<dbReference type="GeneID" id="111604918"/>
<evidence type="ECO:0000256" key="2">
    <source>
        <dbReference type="ARBA" id="ARBA00022525"/>
    </source>
</evidence>
<feature type="chain" id="PRO_5027069218" evidence="3">
    <location>
        <begin position="24"/>
        <end position="258"/>
    </location>
</feature>
<keyword evidence="3" id="KW-0732">Signal</keyword>
<evidence type="ECO:0000313" key="5">
    <source>
        <dbReference type="Proteomes" id="UP000504633"/>
    </source>
</evidence>
<gene>
    <name evidence="6" type="primary">LOC111604918</name>
</gene>
<dbReference type="RefSeq" id="XP_023178934.1">
    <property type="nucleotide sequence ID" value="XM_023323166.1"/>
</dbReference>
<dbReference type="SMART" id="SM00198">
    <property type="entry name" value="SCP"/>
    <property type="match status" value="1"/>
</dbReference>
<reference evidence="6" key="1">
    <citation type="submission" date="2025-08" db="UniProtKB">
        <authorList>
            <consortium name="RefSeq"/>
        </authorList>
    </citation>
    <scope>IDENTIFICATION</scope>
    <source>
        <strain evidence="6">15085-1641.00</strain>
        <tissue evidence="6">Whole body</tissue>
    </source>
</reference>
<organism evidence="5 6">
    <name type="scientific">Drosophila hydei</name>
    <name type="common">Fruit fly</name>
    <dbReference type="NCBI Taxonomy" id="7224"/>
    <lineage>
        <taxon>Eukaryota</taxon>
        <taxon>Metazoa</taxon>
        <taxon>Ecdysozoa</taxon>
        <taxon>Arthropoda</taxon>
        <taxon>Hexapoda</taxon>
        <taxon>Insecta</taxon>
        <taxon>Pterygota</taxon>
        <taxon>Neoptera</taxon>
        <taxon>Endopterygota</taxon>
        <taxon>Diptera</taxon>
        <taxon>Brachycera</taxon>
        <taxon>Muscomorpha</taxon>
        <taxon>Ephydroidea</taxon>
        <taxon>Drosophilidae</taxon>
        <taxon>Drosophila</taxon>
    </lineage>
</organism>
<proteinExistence type="predicted"/>
<keyword evidence="2" id="KW-0964">Secreted</keyword>
<feature type="domain" description="SCP" evidence="4">
    <location>
        <begin position="87"/>
        <end position="244"/>
    </location>
</feature>
<dbReference type="SUPFAM" id="SSF55797">
    <property type="entry name" value="PR-1-like"/>
    <property type="match status" value="1"/>
</dbReference>
<accession>A0A6J1MPJ8</accession>
<dbReference type="Gene3D" id="3.40.33.10">
    <property type="entry name" value="CAP"/>
    <property type="match status" value="1"/>
</dbReference>
<dbReference type="Pfam" id="PF00188">
    <property type="entry name" value="CAP"/>
    <property type="match status" value="1"/>
</dbReference>
<dbReference type="Proteomes" id="UP000504633">
    <property type="component" value="Unplaced"/>
</dbReference>
<dbReference type="GO" id="GO:0005576">
    <property type="term" value="C:extracellular region"/>
    <property type="evidence" value="ECO:0007669"/>
    <property type="project" value="UniProtKB-SubCell"/>
</dbReference>
<protein>
    <submittedName>
        <fullName evidence="6">Venom allergen 5</fullName>
    </submittedName>
</protein>
<evidence type="ECO:0000313" key="6">
    <source>
        <dbReference type="RefSeq" id="XP_023178934.1"/>
    </source>
</evidence>
<dbReference type="OMA" id="VMAMRVS"/>
<dbReference type="OrthoDB" id="43654at2759"/>
<dbReference type="KEGG" id="dhe:111604918"/>
<comment type="subcellular location">
    <subcellularLocation>
        <location evidence="1">Secreted</location>
    </subcellularLocation>
</comment>
<name>A0A6J1MPJ8_DROHY</name>
<feature type="signal peptide" evidence="3">
    <location>
        <begin position="1"/>
        <end position="23"/>
    </location>
</feature>
<evidence type="ECO:0000256" key="3">
    <source>
        <dbReference type="SAM" id="SignalP"/>
    </source>
</evidence>
<dbReference type="InterPro" id="IPR035940">
    <property type="entry name" value="CAP_sf"/>
</dbReference>
<evidence type="ECO:0000256" key="1">
    <source>
        <dbReference type="ARBA" id="ARBA00004613"/>
    </source>
</evidence>
<dbReference type="InterPro" id="IPR014044">
    <property type="entry name" value="CAP_dom"/>
</dbReference>
<sequence>MNSIPALFLAFAYIVNNIVTTNGAAWKITLFKTKIPTYNREQPTVPRKPSDYCMKGLCPRGTPHICCNYPFWDEQCPKPHFGINMEVYGSQILANHNLMRVSLLDVPKNLPTASFLPILRWDDELAMVAMRVTNYCNSEKYTKCLNVPRFLNVAHTSYTYTVSTPKPSHYLNAANKYFTSSINDFPPEYVSSYQESDNEMHKVFANIAYHKNTRMGCGFLVHQSADNYTVYMTCLYNEKIKPMEKLYDIEPPKKKAEN</sequence>